<organism evidence="1 2">
    <name type="scientific">Candidatus Methanomarinus sp</name>
    <dbReference type="NCBI Taxonomy" id="3386244"/>
    <lineage>
        <taxon>Archaea</taxon>
        <taxon>Methanobacteriati</taxon>
        <taxon>Methanobacteriota</taxon>
        <taxon>Stenosarchaea group</taxon>
        <taxon>Methanomicrobia</taxon>
        <taxon>Methanosarcinales</taxon>
        <taxon>ANME-2 cluster</taxon>
        <taxon>Candidatus Methanocomedenaceae</taxon>
        <taxon>Candidatus Methanomarinus</taxon>
    </lineage>
</organism>
<proteinExistence type="predicted"/>
<gene>
    <name evidence="1" type="ORF">C5S46_00495</name>
</gene>
<comment type="caution">
    <text evidence="1">The sequence shown here is derived from an EMBL/GenBank/DDBJ whole genome shotgun (WGS) entry which is preliminary data.</text>
</comment>
<evidence type="ECO:0000313" key="2">
    <source>
        <dbReference type="Proteomes" id="UP000315423"/>
    </source>
</evidence>
<dbReference type="EMBL" id="QYBA01000013">
    <property type="protein sequence ID" value="TKY92466.1"/>
    <property type="molecule type" value="Genomic_DNA"/>
</dbReference>
<sequence length="474" mass="51942">MTEPPSSNEISWYQLPVEEVFETLHSDQSGLTSKEATSRQEQYGYNELTYKKRSTFMRFLAQFNNLLIIILLICAMITGALSMWKGAHMWTDTVVILGVVLANTFIGFIQEGKAEDSVEALEDMMTLECKVMRENKTTVIQARELVVGDIVLLEGGDMVPADIRLFYSKNFGADESAITGESLPVEKQTDPIEGDQIIADQKCMIFSGTFIVRGMGSGIVVATGEQTQIGQIAELITKTEKIITPLTMKLNDFTRTVVIVILFLTALNFIITLFFGYDVFHAFSSSVSLAVAAIPEGLPAVVTMALAIGVTAMARRNAIVKRLPAAETLGCTTVIGSDKTGTLTKNQMTVSRIYSGGKDYRVNDVVYENEGENPPSSMSEELSGTLKAGYVCNNASFTKEDSDTVIGDPTEAALLISAKKAGMSESLQQLDEIPFESKQQFMATLNEGNGENIIYVKGSPEQIYKMCKKPDDQR</sequence>
<accession>A0AC61SD09</accession>
<protein>
    <submittedName>
        <fullName evidence="1">Uncharacterized protein</fullName>
    </submittedName>
</protein>
<dbReference type="Proteomes" id="UP000315423">
    <property type="component" value="Unassembled WGS sequence"/>
</dbReference>
<name>A0AC61SD09_9EURY</name>
<reference evidence="1" key="1">
    <citation type="submission" date="2018-09" db="EMBL/GenBank/DDBJ databases">
        <title>A genomic encyclopedia of anaerobic methanotrophic archaea.</title>
        <authorList>
            <person name="Skennerton C.T."/>
            <person name="Chadwick G.L."/>
            <person name="Laso-Perez R."/>
            <person name="Leu A.O."/>
            <person name="Speth D.R."/>
            <person name="Yu H."/>
            <person name="Morgan-Lang C."/>
            <person name="Hatzenpichler R."/>
            <person name="Goudeau D."/>
            <person name="Malmstrom R."/>
            <person name="Woyke T."/>
            <person name="Hallam S."/>
            <person name="Tyson G.W."/>
            <person name="Wegener G."/>
            <person name="Boetius A."/>
            <person name="Orphan V.J."/>
        </authorList>
    </citation>
    <scope>NUCLEOTIDE SEQUENCE</scope>
    <source>
        <strain evidence="1">CONS3730D10UFb2</strain>
    </source>
</reference>
<evidence type="ECO:0000313" key="1">
    <source>
        <dbReference type="EMBL" id="TKY92466.1"/>
    </source>
</evidence>